<keyword evidence="2" id="KW-0408">Iron</keyword>
<dbReference type="SUPFAM" id="SSF117281">
    <property type="entry name" value="Kelch motif"/>
    <property type="match status" value="1"/>
</dbReference>
<gene>
    <name evidence="3" type="ORF">BDY17DRAFT_318524</name>
</gene>
<dbReference type="RefSeq" id="XP_033586463.1">
    <property type="nucleotide sequence ID" value="XM_033736195.1"/>
</dbReference>
<keyword evidence="1" id="KW-0677">Repeat</keyword>
<evidence type="ECO:0000256" key="1">
    <source>
        <dbReference type="ARBA" id="ARBA00022737"/>
    </source>
</evidence>
<dbReference type="EMBL" id="MU001640">
    <property type="protein sequence ID" value="KAF2479893.1"/>
    <property type="molecule type" value="Genomic_DNA"/>
</dbReference>
<proteinExistence type="predicted"/>
<accession>A0A6A6PK61</accession>
<organism evidence="3 4">
    <name type="scientific">Neohortaea acidophila</name>
    <dbReference type="NCBI Taxonomy" id="245834"/>
    <lineage>
        <taxon>Eukaryota</taxon>
        <taxon>Fungi</taxon>
        <taxon>Dikarya</taxon>
        <taxon>Ascomycota</taxon>
        <taxon>Pezizomycotina</taxon>
        <taxon>Dothideomycetes</taxon>
        <taxon>Dothideomycetidae</taxon>
        <taxon>Mycosphaerellales</taxon>
        <taxon>Teratosphaeriaceae</taxon>
        <taxon>Neohortaea</taxon>
    </lineage>
</organism>
<evidence type="ECO:0000313" key="3">
    <source>
        <dbReference type="EMBL" id="KAF2479893.1"/>
    </source>
</evidence>
<sequence>MATIHGSWRQRLDSSEIRRSSQIAAVVNESLVVFGGELKPRQPVDNKLYRIPLNASSKPDDISPQEITAAPSPRVGSASTVLNGRIYLFSGRGGEAMAPIEEHGVLHVLNESGNGWSTIKPSDAQAPIPPARSYHAMTSNDDNTIFLHAGCPEKGRLSDLWSFDLSTNKWTQHADAPGPARGGTSIAWLNGKLYRMNGFDGEHEQGFALDVYNLQSDRWTTKTWDTQSGPAARSVSTLLALQIGGKDMLLTMFGECDPSSLGHQGAGRMLGDVWAYDVANDEWRRVEAEGSTPASRGWFAADRTAGKNGVVVQGGLAEDNTRMGDVWVLAF</sequence>
<name>A0A6A6PK61_9PEZI</name>
<dbReference type="GeneID" id="54477197"/>
<dbReference type="AlphaFoldDB" id="A0A6A6PK61"/>
<keyword evidence="4" id="KW-1185">Reference proteome</keyword>
<reference evidence="3" key="1">
    <citation type="journal article" date="2020" name="Stud. Mycol.">
        <title>101 Dothideomycetes genomes: a test case for predicting lifestyles and emergence of pathogens.</title>
        <authorList>
            <person name="Haridas S."/>
            <person name="Albert R."/>
            <person name="Binder M."/>
            <person name="Bloem J."/>
            <person name="Labutti K."/>
            <person name="Salamov A."/>
            <person name="Andreopoulos B."/>
            <person name="Baker S."/>
            <person name="Barry K."/>
            <person name="Bills G."/>
            <person name="Bluhm B."/>
            <person name="Cannon C."/>
            <person name="Castanera R."/>
            <person name="Culley D."/>
            <person name="Daum C."/>
            <person name="Ezra D."/>
            <person name="Gonzalez J."/>
            <person name="Henrissat B."/>
            <person name="Kuo A."/>
            <person name="Liang C."/>
            <person name="Lipzen A."/>
            <person name="Lutzoni F."/>
            <person name="Magnuson J."/>
            <person name="Mondo S."/>
            <person name="Nolan M."/>
            <person name="Ohm R."/>
            <person name="Pangilinan J."/>
            <person name="Park H.-J."/>
            <person name="Ramirez L."/>
            <person name="Alfaro M."/>
            <person name="Sun H."/>
            <person name="Tritt A."/>
            <person name="Yoshinaga Y."/>
            <person name="Zwiers L.-H."/>
            <person name="Turgeon B."/>
            <person name="Goodwin S."/>
            <person name="Spatafora J."/>
            <person name="Crous P."/>
            <person name="Grigoriev I."/>
        </authorList>
    </citation>
    <scope>NUCLEOTIDE SEQUENCE</scope>
    <source>
        <strain evidence="3">CBS 113389</strain>
    </source>
</reference>
<dbReference type="PANTHER" id="PTHR47435">
    <property type="entry name" value="KELCH REPEAT PROTEIN (AFU_ORTHOLOGUE AFUA_5G12780)"/>
    <property type="match status" value="1"/>
</dbReference>
<evidence type="ECO:0000313" key="4">
    <source>
        <dbReference type="Proteomes" id="UP000799767"/>
    </source>
</evidence>
<dbReference type="PANTHER" id="PTHR47435:SF4">
    <property type="entry name" value="KELCH REPEAT PROTEIN (AFU_ORTHOLOGUE AFUA_5G12780)"/>
    <property type="match status" value="1"/>
</dbReference>
<protein>
    <submittedName>
        <fullName evidence="3">Kelch repeat protein</fullName>
    </submittedName>
</protein>
<dbReference type="Gene3D" id="2.120.10.80">
    <property type="entry name" value="Kelch-type beta propeller"/>
    <property type="match status" value="2"/>
</dbReference>
<dbReference type="Proteomes" id="UP000799767">
    <property type="component" value="Unassembled WGS sequence"/>
</dbReference>
<dbReference type="OrthoDB" id="10250130at2759"/>
<dbReference type="InterPro" id="IPR015915">
    <property type="entry name" value="Kelch-typ_b-propeller"/>
</dbReference>
<dbReference type="GO" id="GO:0019760">
    <property type="term" value="P:glucosinolate metabolic process"/>
    <property type="evidence" value="ECO:0007669"/>
    <property type="project" value="UniProtKB-ARBA"/>
</dbReference>
<dbReference type="Pfam" id="PF24681">
    <property type="entry name" value="Kelch_KLHDC2_KLHL20_DRC7"/>
    <property type="match status" value="1"/>
</dbReference>
<evidence type="ECO:0000256" key="2">
    <source>
        <dbReference type="ARBA" id="ARBA00023004"/>
    </source>
</evidence>